<dbReference type="Proteomes" id="UP000054560">
    <property type="component" value="Unassembled WGS sequence"/>
</dbReference>
<evidence type="ECO:0008006" key="10">
    <source>
        <dbReference type="Google" id="ProtNLM"/>
    </source>
</evidence>
<dbReference type="PROSITE" id="PS51481">
    <property type="entry name" value="DHAK"/>
    <property type="match status" value="1"/>
</dbReference>
<accession>A0A0L0GEX7</accession>
<dbReference type="FunFam" id="3.30.1180.20:FF:000001">
    <property type="entry name" value="Dihydroxyacetone kinase 1"/>
    <property type="match status" value="1"/>
</dbReference>
<name>A0A0L0GEX7_9EUKA</name>
<keyword evidence="4" id="KW-0418">Kinase</keyword>
<dbReference type="SMART" id="SM01120">
    <property type="entry name" value="Dak2"/>
    <property type="match status" value="1"/>
</dbReference>
<dbReference type="PANTHER" id="PTHR28629:SF4">
    <property type="entry name" value="TRIOKINASE_FMN CYCLASE"/>
    <property type="match status" value="1"/>
</dbReference>
<reference evidence="8 9" key="1">
    <citation type="submission" date="2011-02" db="EMBL/GenBank/DDBJ databases">
        <title>The Genome Sequence of Sphaeroforma arctica JP610.</title>
        <authorList>
            <consortium name="The Broad Institute Genome Sequencing Platform"/>
            <person name="Russ C."/>
            <person name="Cuomo C."/>
            <person name="Young S.K."/>
            <person name="Zeng Q."/>
            <person name="Gargeya S."/>
            <person name="Alvarado L."/>
            <person name="Berlin A."/>
            <person name="Chapman S.B."/>
            <person name="Chen Z."/>
            <person name="Freedman E."/>
            <person name="Gellesch M."/>
            <person name="Goldberg J."/>
            <person name="Griggs A."/>
            <person name="Gujja S."/>
            <person name="Heilman E."/>
            <person name="Heiman D."/>
            <person name="Howarth C."/>
            <person name="Mehta T."/>
            <person name="Neiman D."/>
            <person name="Pearson M."/>
            <person name="Roberts A."/>
            <person name="Saif S."/>
            <person name="Shea T."/>
            <person name="Shenoy N."/>
            <person name="Sisk P."/>
            <person name="Stolte C."/>
            <person name="Sykes S."/>
            <person name="White J."/>
            <person name="Yandava C."/>
            <person name="Burger G."/>
            <person name="Gray M.W."/>
            <person name="Holland P.W.H."/>
            <person name="King N."/>
            <person name="Lang F.B.F."/>
            <person name="Roger A.J."/>
            <person name="Ruiz-Trillo I."/>
            <person name="Haas B."/>
            <person name="Nusbaum C."/>
            <person name="Birren B."/>
        </authorList>
    </citation>
    <scope>NUCLEOTIDE SEQUENCE [LARGE SCALE GENOMIC DNA]</scope>
    <source>
        <strain evidence="8 9">JP610</strain>
    </source>
</reference>
<keyword evidence="3" id="KW-0547">Nucleotide-binding</keyword>
<keyword evidence="2" id="KW-0808">Transferase</keyword>
<sequence length="565" mass="58861">MSLAKSFVNAPGQELVEGAIDGLIELSSGQLTRLAGYEQAVRVVLRSDYQKEVIDCGKVSIISGGGSGHEPAHAGFVGTSLLTAAVCGDVFASPTVEAVLQAILAVTGEGGCLLIVKNYTGDRLNFGLAAERARALYQKKVEVVTVEDDVALDGVPQPRGIAGTCLVHKVASYYAATGASLDEVKANAEKAANSVRSIGAALTTCTIPGRDTRDERLDGNVYELGLGIHGEAGRETVDLESAKDIVARMLTPLLKVVGDSKDDFCLLINNLGSVSRVEMTYLFGEVSRQLTDASISVSHVVEGALVTSLDMCGFSISLLRICDPTWTKALEAETNAVGWVPVRQYKKFQSSNAKALHEHKASEFAAENSSADKLNSDIKAKIERAMHSLIENEAQLTKWDTICGDGDCGESISKGAKAVLKDLDSYLDGPAALCNGVATTISRSVGGTIGVLSAIFFSAAAAAIQENGSDGALATGFQAGCDSITKHGRAKVGSRTLVDALVPASEAASEGINGMAKAAKAGAESTKEMSTATDGRAAYLGDTHDLKGIPDPGAWAVYLILSALE</sequence>
<dbReference type="GO" id="GO:0019563">
    <property type="term" value="P:glycerol catabolic process"/>
    <property type="evidence" value="ECO:0007669"/>
    <property type="project" value="TreeGrafter"/>
</dbReference>
<dbReference type="GO" id="GO:0005524">
    <property type="term" value="F:ATP binding"/>
    <property type="evidence" value="ECO:0007669"/>
    <property type="project" value="UniProtKB-KW"/>
</dbReference>
<gene>
    <name evidence="8" type="ORF">SARC_00325</name>
</gene>
<dbReference type="FunFam" id="3.40.50.10440:FF:000001">
    <property type="entry name" value="Dihydroxyacetone kinase, DhaK subunit"/>
    <property type="match status" value="1"/>
</dbReference>
<feature type="domain" description="DhaK" evidence="7">
    <location>
        <begin position="11"/>
        <end position="339"/>
    </location>
</feature>
<dbReference type="PANTHER" id="PTHR28629">
    <property type="entry name" value="TRIOKINASE/FMN CYCLASE"/>
    <property type="match status" value="1"/>
</dbReference>
<dbReference type="OrthoDB" id="1724672at2759"/>
<evidence type="ECO:0000313" key="9">
    <source>
        <dbReference type="Proteomes" id="UP000054560"/>
    </source>
</evidence>
<dbReference type="InterPro" id="IPR004006">
    <property type="entry name" value="DhaK_dom"/>
</dbReference>
<feature type="domain" description="DhaL" evidence="6">
    <location>
        <begin position="376"/>
        <end position="565"/>
    </location>
</feature>
<dbReference type="PROSITE" id="PS51480">
    <property type="entry name" value="DHAL"/>
    <property type="match status" value="1"/>
</dbReference>
<protein>
    <recommendedName>
        <fullName evidence="10">Dihydroxyacetone kinase</fullName>
    </recommendedName>
</protein>
<keyword evidence="5" id="KW-0067">ATP-binding</keyword>
<dbReference type="GO" id="GO:0005829">
    <property type="term" value="C:cytosol"/>
    <property type="evidence" value="ECO:0007669"/>
    <property type="project" value="TreeGrafter"/>
</dbReference>
<dbReference type="Pfam" id="PF02733">
    <property type="entry name" value="Dak1"/>
    <property type="match status" value="1"/>
</dbReference>
<evidence type="ECO:0000256" key="5">
    <source>
        <dbReference type="ARBA" id="ARBA00022840"/>
    </source>
</evidence>
<dbReference type="eggNOG" id="KOG2426">
    <property type="taxonomic scope" value="Eukaryota"/>
</dbReference>
<evidence type="ECO:0000259" key="6">
    <source>
        <dbReference type="PROSITE" id="PS51480"/>
    </source>
</evidence>
<dbReference type="RefSeq" id="XP_014161462.1">
    <property type="nucleotide sequence ID" value="XM_014305987.1"/>
</dbReference>
<dbReference type="GeneID" id="25900829"/>
<proteinExistence type="inferred from homology"/>
<dbReference type="Gene3D" id="1.25.40.340">
    <property type="match status" value="1"/>
</dbReference>
<evidence type="ECO:0000256" key="2">
    <source>
        <dbReference type="ARBA" id="ARBA00022679"/>
    </source>
</evidence>
<dbReference type="GO" id="GO:0004371">
    <property type="term" value="F:glycerone kinase activity"/>
    <property type="evidence" value="ECO:0007669"/>
    <property type="project" value="InterPro"/>
</dbReference>
<dbReference type="AlphaFoldDB" id="A0A0L0GEX7"/>
<evidence type="ECO:0000256" key="4">
    <source>
        <dbReference type="ARBA" id="ARBA00022777"/>
    </source>
</evidence>
<dbReference type="Gene3D" id="3.30.1180.20">
    <property type="entry name" value="Dihydroxyacetone kinase, domain 2"/>
    <property type="match status" value="1"/>
</dbReference>
<evidence type="ECO:0000256" key="1">
    <source>
        <dbReference type="ARBA" id="ARBA00008757"/>
    </source>
</evidence>
<dbReference type="EMBL" id="KQ241605">
    <property type="protein sequence ID" value="KNC87560.1"/>
    <property type="molecule type" value="Genomic_DNA"/>
</dbReference>
<dbReference type="InterPro" id="IPR036117">
    <property type="entry name" value="DhaL_dom_sf"/>
</dbReference>
<comment type="similarity">
    <text evidence="1">Belongs to the dihydroxyacetone kinase (DAK) family.</text>
</comment>
<dbReference type="InterPro" id="IPR050861">
    <property type="entry name" value="Dihydroxyacetone_Kinase"/>
</dbReference>
<dbReference type="STRING" id="667725.A0A0L0GEX7"/>
<evidence type="ECO:0000256" key="3">
    <source>
        <dbReference type="ARBA" id="ARBA00022741"/>
    </source>
</evidence>
<keyword evidence="9" id="KW-1185">Reference proteome</keyword>
<organism evidence="8 9">
    <name type="scientific">Sphaeroforma arctica JP610</name>
    <dbReference type="NCBI Taxonomy" id="667725"/>
    <lineage>
        <taxon>Eukaryota</taxon>
        <taxon>Ichthyosporea</taxon>
        <taxon>Ichthyophonida</taxon>
        <taxon>Sphaeroforma</taxon>
    </lineage>
</organism>
<dbReference type="InterPro" id="IPR004007">
    <property type="entry name" value="DhaL_dom"/>
</dbReference>
<dbReference type="Pfam" id="PF02734">
    <property type="entry name" value="Dak2"/>
    <property type="match status" value="1"/>
</dbReference>
<evidence type="ECO:0000259" key="7">
    <source>
        <dbReference type="PROSITE" id="PS51481"/>
    </source>
</evidence>
<evidence type="ECO:0000313" key="8">
    <source>
        <dbReference type="EMBL" id="KNC87560.1"/>
    </source>
</evidence>
<dbReference type="Gene3D" id="3.40.50.10440">
    <property type="entry name" value="Dihydroxyacetone kinase, domain 1"/>
    <property type="match status" value="1"/>
</dbReference>
<dbReference type="SUPFAM" id="SSF101473">
    <property type="entry name" value="DhaL-like"/>
    <property type="match status" value="1"/>
</dbReference>
<dbReference type="SUPFAM" id="SSF82549">
    <property type="entry name" value="DAK1/DegV-like"/>
    <property type="match status" value="1"/>
</dbReference>